<protein>
    <submittedName>
        <fullName evidence="1">Resolvase</fullName>
    </submittedName>
</protein>
<name>A0ABX0Z4T5_9ACTN</name>
<dbReference type="Pfam" id="PF13384">
    <property type="entry name" value="HTH_23"/>
    <property type="match status" value="1"/>
</dbReference>
<gene>
    <name evidence="1" type="ORF">HCJ94_12615</name>
</gene>
<dbReference type="EMBL" id="JAATEO010000011">
    <property type="protein sequence ID" value="NJP32807.1"/>
    <property type="molecule type" value="Genomic_DNA"/>
</dbReference>
<reference evidence="1 2" key="1">
    <citation type="submission" date="2020-03" db="EMBL/GenBank/DDBJ databases">
        <title>WGS of actinomycetes isolated from Thailand.</title>
        <authorList>
            <person name="Thawai C."/>
        </authorList>
    </citation>
    <scope>NUCLEOTIDE SEQUENCE [LARGE SCALE GENOMIC DNA]</scope>
    <source>
        <strain evidence="1 2">HSS6-12</strain>
    </source>
</reference>
<sequence length="237" mass="26895">MGPRAAASPLYQEALRLRRAGCTVPEIARRVGVARSTAWRWIGHLPLERDEAEVRARRQAHSKVMTDALWAEHRAARDAARAEAVARAAAWVKRLRHRELVMVGAAMYWAEGTKAKPWRPHDCRVRFVNSDPMLIALFLRFLEEMGVRREALRYRVSIHESADAAAAVIWWAEVVGVSPGCFQPTSLKRHRPASVRRNTGEGYRGCLSVEVPQSRHLYWKIEGIMKGMADEDPSRGR</sequence>
<comment type="caution">
    <text evidence="1">The sequence shown here is derived from an EMBL/GenBank/DDBJ whole genome shotgun (WGS) entry which is preliminary data.</text>
</comment>
<proteinExistence type="predicted"/>
<keyword evidence="2" id="KW-1185">Reference proteome</keyword>
<evidence type="ECO:0000313" key="2">
    <source>
        <dbReference type="Proteomes" id="UP000783871"/>
    </source>
</evidence>
<evidence type="ECO:0000313" key="1">
    <source>
        <dbReference type="EMBL" id="NJP32807.1"/>
    </source>
</evidence>
<organism evidence="1 2">
    <name type="scientific">Micromonospora thermarum</name>
    <dbReference type="NCBI Taxonomy" id="2720024"/>
    <lineage>
        <taxon>Bacteria</taxon>
        <taxon>Bacillati</taxon>
        <taxon>Actinomycetota</taxon>
        <taxon>Actinomycetes</taxon>
        <taxon>Micromonosporales</taxon>
        <taxon>Micromonosporaceae</taxon>
        <taxon>Micromonospora</taxon>
    </lineage>
</organism>
<accession>A0ABX0Z4T5</accession>
<dbReference type="Proteomes" id="UP000783871">
    <property type="component" value="Unassembled WGS sequence"/>
</dbReference>